<comment type="caution">
    <text evidence="2">The sequence shown here is derived from an EMBL/GenBank/DDBJ whole genome shotgun (WGS) entry which is preliminary data.</text>
</comment>
<dbReference type="EMBL" id="JABCLB010001163">
    <property type="protein sequence ID" value="NMU83827.1"/>
    <property type="molecule type" value="Genomic_DNA"/>
</dbReference>
<reference evidence="2 3" key="1">
    <citation type="submission" date="2020-04" db="EMBL/GenBank/DDBJ databases">
        <title>Whole-genome sequencing of Vibrio spp. from China reveals different genetic environments of blaCTX-M-14 among diverse lineages.</title>
        <authorList>
            <person name="Zheng Z."/>
            <person name="Ye L."/>
            <person name="Chen S."/>
        </authorList>
    </citation>
    <scope>NUCLEOTIDE SEQUENCE [LARGE SCALE GENOMIC DNA]</scope>
    <source>
        <strain evidence="2 3">Vb0551</strain>
    </source>
</reference>
<feature type="non-terminal residue" evidence="2">
    <location>
        <position position="84"/>
    </location>
</feature>
<dbReference type="CDD" id="cd06260">
    <property type="entry name" value="DUF820-like"/>
    <property type="match status" value="1"/>
</dbReference>
<dbReference type="Proteomes" id="UP000518904">
    <property type="component" value="Unassembled WGS sequence"/>
</dbReference>
<dbReference type="Pfam" id="PF05685">
    <property type="entry name" value="Uma2"/>
    <property type="match status" value="1"/>
</dbReference>
<name>A0A7Y0XCY0_VIBPH</name>
<organism evidence="2 3">
    <name type="scientific">Vibrio parahaemolyticus</name>
    <dbReference type="NCBI Taxonomy" id="670"/>
    <lineage>
        <taxon>Bacteria</taxon>
        <taxon>Pseudomonadati</taxon>
        <taxon>Pseudomonadota</taxon>
        <taxon>Gammaproteobacteria</taxon>
        <taxon>Vibrionales</taxon>
        <taxon>Vibrionaceae</taxon>
        <taxon>Vibrio</taxon>
    </lineage>
</organism>
<evidence type="ECO:0000313" key="2">
    <source>
        <dbReference type="EMBL" id="NMU83827.1"/>
    </source>
</evidence>
<dbReference type="InterPro" id="IPR011335">
    <property type="entry name" value="Restrct_endonuc-II-like"/>
</dbReference>
<sequence>SVMATTRQITIADVERNPPEGNWELINGEIIPVNPTSYWAARVTARILRLLDDYAETHKPGDVVGPDAGFVIFPDEDTLVAPDV</sequence>
<dbReference type="Gene3D" id="3.90.1570.10">
    <property type="entry name" value="tt1808, chain A"/>
    <property type="match status" value="1"/>
</dbReference>
<feature type="domain" description="Putative restriction endonuclease" evidence="1">
    <location>
        <begin position="17"/>
        <end position="84"/>
    </location>
</feature>
<protein>
    <recommendedName>
        <fullName evidence="1">Putative restriction endonuclease domain-containing protein</fullName>
    </recommendedName>
</protein>
<dbReference type="AlphaFoldDB" id="A0A7Y0XCY0"/>
<feature type="non-terminal residue" evidence="2">
    <location>
        <position position="1"/>
    </location>
</feature>
<dbReference type="InterPro" id="IPR008538">
    <property type="entry name" value="Uma2"/>
</dbReference>
<gene>
    <name evidence="2" type="ORF">HKB16_13105</name>
</gene>
<accession>A0A7Y0XCY0</accession>
<evidence type="ECO:0000313" key="3">
    <source>
        <dbReference type="Proteomes" id="UP000518904"/>
    </source>
</evidence>
<dbReference type="InterPro" id="IPR012296">
    <property type="entry name" value="Nuclease_put_TT1808"/>
</dbReference>
<dbReference type="SUPFAM" id="SSF52980">
    <property type="entry name" value="Restriction endonuclease-like"/>
    <property type="match status" value="1"/>
</dbReference>
<evidence type="ECO:0000259" key="1">
    <source>
        <dbReference type="Pfam" id="PF05685"/>
    </source>
</evidence>
<proteinExistence type="predicted"/>